<dbReference type="EMBL" id="VGLS01000195">
    <property type="protein sequence ID" value="MBM3223766.1"/>
    <property type="molecule type" value="Genomic_DNA"/>
</dbReference>
<evidence type="ECO:0000313" key="8">
    <source>
        <dbReference type="Proteomes" id="UP000712673"/>
    </source>
</evidence>
<organism evidence="7 8">
    <name type="scientific">Tectimicrobiota bacterium</name>
    <dbReference type="NCBI Taxonomy" id="2528274"/>
    <lineage>
        <taxon>Bacteria</taxon>
        <taxon>Pseudomonadati</taxon>
        <taxon>Nitrospinota/Tectimicrobiota group</taxon>
        <taxon>Candidatus Tectimicrobiota</taxon>
    </lineage>
</organism>
<gene>
    <name evidence="7" type="ORF">FJZ47_08210</name>
</gene>
<dbReference type="AlphaFoldDB" id="A0A937W223"/>
<protein>
    <submittedName>
        <fullName evidence="7">Branched-chain amino acid ABC transporter permease</fullName>
    </submittedName>
</protein>
<feature type="transmembrane region" description="Helical" evidence="6">
    <location>
        <begin position="207"/>
        <end position="225"/>
    </location>
</feature>
<dbReference type="Proteomes" id="UP000712673">
    <property type="component" value="Unassembled WGS sequence"/>
</dbReference>
<dbReference type="InterPro" id="IPR001851">
    <property type="entry name" value="ABC_transp_permease"/>
</dbReference>
<feature type="transmembrane region" description="Helical" evidence="6">
    <location>
        <begin position="30"/>
        <end position="50"/>
    </location>
</feature>
<keyword evidence="5 6" id="KW-0472">Membrane</keyword>
<proteinExistence type="predicted"/>
<dbReference type="PANTHER" id="PTHR30482:SF10">
    <property type="entry name" value="HIGH-AFFINITY BRANCHED-CHAIN AMINO ACID TRANSPORT PROTEIN BRAE"/>
    <property type="match status" value="1"/>
</dbReference>
<feature type="transmembrane region" description="Helical" evidence="6">
    <location>
        <begin position="108"/>
        <end position="130"/>
    </location>
</feature>
<feature type="transmembrane region" description="Helical" evidence="6">
    <location>
        <begin position="57"/>
        <end position="77"/>
    </location>
</feature>
<feature type="transmembrane region" description="Helical" evidence="6">
    <location>
        <begin position="256"/>
        <end position="273"/>
    </location>
</feature>
<feature type="transmembrane region" description="Helical" evidence="6">
    <location>
        <begin position="7"/>
        <end position="24"/>
    </location>
</feature>
<keyword evidence="4 6" id="KW-1133">Transmembrane helix</keyword>
<dbReference type="GO" id="GO:0005886">
    <property type="term" value="C:plasma membrane"/>
    <property type="evidence" value="ECO:0007669"/>
    <property type="project" value="UniProtKB-SubCell"/>
</dbReference>
<evidence type="ECO:0000256" key="6">
    <source>
        <dbReference type="SAM" id="Phobius"/>
    </source>
</evidence>
<evidence type="ECO:0000256" key="3">
    <source>
        <dbReference type="ARBA" id="ARBA00022692"/>
    </source>
</evidence>
<evidence type="ECO:0000256" key="2">
    <source>
        <dbReference type="ARBA" id="ARBA00022475"/>
    </source>
</evidence>
<feature type="transmembrane region" description="Helical" evidence="6">
    <location>
        <begin position="160"/>
        <end position="176"/>
    </location>
</feature>
<keyword evidence="2" id="KW-1003">Cell membrane</keyword>
<dbReference type="CDD" id="cd06581">
    <property type="entry name" value="TM_PBP1_LivM_like"/>
    <property type="match status" value="1"/>
</dbReference>
<evidence type="ECO:0000256" key="5">
    <source>
        <dbReference type="ARBA" id="ARBA00023136"/>
    </source>
</evidence>
<comment type="subcellular location">
    <subcellularLocation>
        <location evidence="1">Cell membrane</location>
        <topology evidence="1">Multi-pass membrane protein</topology>
    </subcellularLocation>
</comment>
<name>A0A937W223_UNCTE</name>
<dbReference type="PANTHER" id="PTHR30482">
    <property type="entry name" value="HIGH-AFFINITY BRANCHED-CHAIN AMINO ACID TRANSPORT SYSTEM PERMEASE"/>
    <property type="match status" value="1"/>
</dbReference>
<evidence type="ECO:0000313" key="7">
    <source>
        <dbReference type="EMBL" id="MBM3223766.1"/>
    </source>
</evidence>
<feature type="transmembrane region" description="Helical" evidence="6">
    <location>
        <begin position="83"/>
        <end position="101"/>
    </location>
</feature>
<dbReference type="InterPro" id="IPR043428">
    <property type="entry name" value="LivM-like"/>
</dbReference>
<evidence type="ECO:0000256" key="1">
    <source>
        <dbReference type="ARBA" id="ARBA00004651"/>
    </source>
</evidence>
<dbReference type="GO" id="GO:0015658">
    <property type="term" value="F:branched-chain amino acid transmembrane transporter activity"/>
    <property type="evidence" value="ECO:0007669"/>
    <property type="project" value="InterPro"/>
</dbReference>
<accession>A0A937W223</accession>
<evidence type="ECO:0000256" key="4">
    <source>
        <dbReference type="ARBA" id="ARBA00022989"/>
    </source>
</evidence>
<reference evidence="7" key="1">
    <citation type="submission" date="2019-03" db="EMBL/GenBank/DDBJ databases">
        <title>Lake Tanganyika Metagenome-Assembled Genomes (MAGs).</title>
        <authorList>
            <person name="Tran P."/>
        </authorList>
    </citation>
    <scope>NUCLEOTIDE SEQUENCE</scope>
    <source>
        <strain evidence="7">K_DeepCast_65m_m2_066</strain>
    </source>
</reference>
<sequence>MKSNMRTPVVLVAILLALLVFITVGGNYYAHLLALVFTNVILASSLRLSILCGQLNIGHSAFMSVGAYTSALLAKNLGLPFELSLLSGALLAMLVGLVMGYPSLRLRGVYFAMVTVAFVEAIRLIVQIWVSLTRGMSGLSGIPKPSLFGMLLATKTEQCYLALGLMVVVLLVLYKLEYSRLGLIWKSIGMADNLALSLGVNVASYKLLAFALGCFFAGIAGAFYAHFVRFLFPPTFDFLMATNILVYNYVGGRGHFWGPIVGAAFLSWLPEVFRGSEATRQYETIFFSITMLLTILFLPGGLITLPSKLADLFRRRPVGVAEPGSAAVTSG</sequence>
<dbReference type="Pfam" id="PF02653">
    <property type="entry name" value="BPD_transp_2"/>
    <property type="match status" value="1"/>
</dbReference>
<comment type="caution">
    <text evidence="7">The sequence shown here is derived from an EMBL/GenBank/DDBJ whole genome shotgun (WGS) entry which is preliminary data.</text>
</comment>
<keyword evidence="3 6" id="KW-0812">Transmembrane</keyword>
<feature type="transmembrane region" description="Helical" evidence="6">
    <location>
        <begin position="285"/>
        <end position="305"/>
    </location>
</feature>